<protein>
    <submittedName>
        <fullName evidence="5">Uncharacterized protein</fullName>
    </submittedName>
</protein>
<dbReference type="Pfam" id="PF00379">
    <property type="entry name" value="Chitin_bind_4"/>
    <property type="match status" value="1"/>
</dbReference>
<dbReference type="InterPro" id="IPR050468">
    <property type="entry name" value="Cuticle_Struct_Prot"/>
</dbReference>
<evidence type="ECO:0000256" key="2">
    <source>
        <dbReference type="PROSITE-ProRule" id="PRU00497"/>
    </source>
</evidence>
<dbReference type="GO" id="GO:0062129">
    <property type="term" value="C:chitin-based extracellular matrix"/>
    <property type="evidence" value="ECO:0007669"/>
    <property type="project" value="TreeGrafter"/>
</dbReference>
<evidence type="ECO:0000256" key="1">
    <source>
        <dbReference type="ARBA" id="ARBA00022460"/>
    </source>
</evidence>
<gene>
    <name evidence="5" type="ORF">PV327_010580</name>
</gene>
<reference evidence="5" key="2">
    <citation type="submission" date="2023-03" db="EMBL/GenBank/DDBJ databases">
        <authorList>
            <person name="Inwood S.N."/>
            <person name="Skelly J.G."/>
            <person name="Guhlin J."/>
            <person name="Harrop T.W.R."/>
            <person name="Goldson S.G."/>
            <person name="Dearden P.K."/>
        </authorList>
    </citation>
    <scope>NUCLEOTIDE SEQUENCE</scope>
    <source>
        <strain evidence="5">Lincoln</strain>
        <tissue evidence="5">Whole body</tissue>
    </source>
</reference>
<dbReference type="AlphaFoldDB" id="A0AA39FT78"/>
<dbReference type="PANTHER" id="PTHR10380:SF241">
    <property type="entry name" value="CUTICULAR PROTEIN 47EG-RELATED"/>
    <property type="match status" value="1"/>
</dbReference>
<dbReference type="EMBL" id="JAQQBR010000006">
    <property type="protein sequence ID" value="KAK0174859.1"/>
    <property type="molecule type" value="Genomic_DNA"/>
</dbReference>
<dbReference type="PROSITE" id="PS00233">
    <property type="entry name" value="CHIT_BIND_RR_1"/>
    <property type="match status" value="1"/>
</dbReference>
<dbReference type="InterPro" id="IPR031311">
    <property type="entry name" value="CHIT_BIND_RR_consensus"/>
</dbReference>
<keyword evidence="1 2" id="KW-0193">Cuticle</keyword>
<sequence>MTPSRMLSFAIVALALIAVVAAQPAQPEPLRILDQSQDILPDGSFQYSYKTENGISVEANGQPGPPGEEGSPIHISGRYEYPGEDGTPIVVTYTADDTGFHAEGNHLPTPHPIPEAIARSIQLNAASSNVRAQREQPKSYGRRF</sequence>
<accession>A0AA39FT78</accession>
<keyword evidence="4" id="KW-0732">Signal</keyword>
<dbReference type="PANTHER" id="PTHR10380">
    <property type="entry name" value="CUTICLE PROTEIN"/>
    <property type="match status" value="1"/>
</dbReference>
<dbReference type="PRINTS" id="PR00947">
    <property type="entry name" value="CUTICLE"/>
</dbReference>
<evidence type="ECO:0000256" key="4">
    <source>
        <dbReference type="SAM" id="SignalP"/>
    </source>
</evidence>
<comment type="caution">
    <text evidence="5">The sequence shown here is derived from an EMBL/GenBank/DDBJ whole genome shotgun (WGS) entry which is preliminary data.</text>
</comment>
<proteinExistence type="predicted"/>
<evidence type="ECO:0000313" key="5">
    <source>
        <dbReference type="EMBL" id="KAK0174859.1"/>
    </source>
</evidence>
<keyword evidence="6" id="KW-1185">Reference proteome</keyword>
<evidence type="ECO:0000256" key="3">
    <source>
        <dbReference type="SAM" id="MobiDB-lite"/>
    </source>
</evidence>
<name>A0AA39FT78_MICHY</name>
<dbReference type="Proteomes" id="UP001168972">
    <property type="component" value="Unassembled WGS sequence"/>
</dbReference>
<feature type="region of interest" description="Disordered" evidence="3">
    <location>
        <begin position="55"/>
        <end position="83"/>
    </location>
</feature>
<dbReference type="InterPro" id="IPR000618">
    <property type="entry name" value="Insect_cuticle"/>
</dbReference>
<organism evidence="5 6">
    <name type="scientific">Microctonus hyperodae</name>
    <name type="common">Parasitoid wasp</name>
    <dbReference type="NCBI Taxonomy" id="165561"/>
    <lineage>
        <taxon>Eukaryota</taxon>
        <taxon>Metazoa</taxon>
        <taxon>Ecdysozoa</taxon>
        <taxon>Arthropoda</taxon>
        <taxon>Hexapoda</taxon>
        <taxon>Insecta</taxon>
        <taxon>Pterygota</taxon>
        <taxon>Neoptera</taxon>
        <taxon>Endopterygota</taxon>
        <taxon>Hymenoptera</taxon>
        <taxon>Apocrita</taxon>
        <taxon>Ichneumonoidea</taxon>
        <taxon>Braconidae</taxon>
        <taxon>Euphorinae</taxon>
        <taxon>Microctonus</taxon>
    </lineage>
</organism>
<dbReference type="GO" id="GO:0008010">
    <property type="term" value="F:structural constituent of chitin-based larval cuticle"/>
    <property type="evidence" value="ECO:0007669"/>
    <property type="project" value="TreeGrafter"/>
</dbReference>
<evidence type="ECO:0000313" key="6">
    <source>
        <dbReference type="Proteomes" id="UP001168972"/>
    </source>
</evidence>
<feature type="signal peptide" evidence="4">
    <location>
        <begin position="1"/>
        <end position="22"/>
    </location>
</feature>
<reference evidence="5" key="1">
    <citation type="journal article" date="2023" name="bioRxiv">
        <title>Scaffold-level genome assemblies of two parasitoid biocontrol wasps reveal the parthenogenesis mechanism and an associated novel virus.</title>
        <authorList>
            <person name="Inwood S."/>
            <person name="Skelly J."/>
            <person name="Guhlin J."/>
            <person name="Harrop T."/>
            <person name="Goldson S."/>
            <person name="Dearden P."/>
        </authorList>
    </citation>
    <scope>NUCLEOTIDE SEQUENCE</scope>
    <source>
        <strain evidence="5">Lincoln</strain>
        <tissue evidence="5">Whole body</tissue>
    </source>
</reference>
<feature type="chain" id="PRO_5041368436" evidence="4">
    <location>
        <begin position="23"/>
        <end position="144"/>
    </location>
</feature>
<dbReference type="PROSITE" id="PS51155">
    <property type="entry name" value="CHIT_BIND_RR_2"/>
    <property type="match status" value="1"/>
</dbReference>